<evidence type="ECO:0000256" key="2">
    <source>
        <dbReference type="ARBA" id="ARBA00022692"/>
    </source>
</evidence>
<evidence type="ECO:0000313" key="9">
    <source>
        <dbReference type="Proteomes" id="UP000182658"/>
    </source>
</evidence>
<dbReference type="GO" id="GO:0022857">
    <property type="term" value="F:transmembrane transporter activity"/>
    <property type="evidence" value="ECO:0007669"/>
    <property type="project" value="InterPro"/>
</dbReference>
<evidence type="ECO:0000256" key="4">
    <source>
        <dbReference type="ARBA" id="ARBA00023136"/>
    </source>
</evidence>
<proteinExistence type="predicted"/>
<organism evidence="8 9">
    <name type="scientific">Coniochaeta ligniaria NRRL 30616</name>
    <dbReference type="NCBI Taxonomy" id="1408157"/>
    <lineage>
        <taxon>Eukaryota</taxon>
        <taxon>Fungi</taxon>
        <taxon>Dikarya</taxon>
        <taxon>Ascomycota</taxon>
        <taxon>Pezizomycotina</taxon>
        <taxon>Sordariomycetes</taxon>
        <taxon>Sordariomycetidae</taxon>
        <taxon>Coniochaetales</taxon>
        <taxon>Coniochaetaceae</taxon>
        <taxon>Coniochaeta</taxon>
    </lineage>
</organism>
<dbReference type="OrthoDB" id="433512at2759"/>
<feature type="compositionally biased region" description="Low complexity" evidence="5">
    <location>
        <begin position="298"/>
        <end position="309"/>
    </location>
</feature>
<keyword evidence="3 6" id="KW-1133">Transmembrane helix</keyword>
<dbReference type="EMBL" id="KV875094">
    <property type="protein sequence ID" value="OIW32810.1"/>
    <property type="molecule type" value="Genomic_DNA"/>
</dbReference>
<comment type="subcellular location">
    <subcellularLocation>
        <location evidence="1">Membrane</location>
        <topology evidence="1">Multi-pass membrane protein</topology>
    </subcellularLocation>
</comment>
<reference evidence="8 9" key="1">
    <citation type="submission" date="2016-10" db="EMBL/GenBank/DDBJ databases">
        <title>Draft genome sequence of Coniochaeta ligniaria NRRL30616, a lignocellulolytic fungus for bioabatement of inhibitors in plant biomass hydrolysates.</title>
        <authorList>
            <consortium name="DOE Joint Genome Institute"/>
            <person name="Jimenez D.J."/>
            <person name="Hector R.E."/>
            <person name="Riley R."/>
            <person name="Sun H."/>
            <person name="Grigoriev I.V."/>
            <person name="Van Elsas J.D."/>
            <person name="Nichols N.N."/>
        </authorList>
    </citation>
    <scope>NUCLEOTIDE SEQUENCE [LARGE SCALE GENOMIC DNA]</scope>
    <source>
        <strain evidence="8 9">NRRL 30616</strain>
    </source>
</reference>
<evidence type="ECO:0000313" key="8">
    <source>
        <dbReference type="EMBL" id="OIW32810.1"/>
    </source>
</evidence>
<evidence type="ECO:0000259" key="7">
    <source>
        <dbReference type="PROSITE" id="PS50850"/>
    </source>
</evidence>
<name>A0A1J7JYA7_9PEZI</name>
<feature type="transmembrane region" description="Helical" evidence="6">
    <location>
        <begin position="51"/>
        <end position="80"/>
    </location>
</feature>
<dbReference type="InterPro" id="IPR005828">
    <property type="entry name" value="MFS_sugar_transport-like"/>
</dbReference>
<dbReference type="STRING" id="1408157.A0A1J7JYA7"/>
<dbReference type="AlphaFoldDB" id="A0A1J7JYA7"/>
<feature type="transmembrane region" description="Helical" evidence="6">
    <location>
        <begin position="450"/>
        <end position="468"/>
    </location>
</feature>
<feature type="transmembrane region" description="Helical" evidence="6">
    <location>
        <begin position="143"/>
        <end position="165"/>
    </location>
</feature>
<dbReference type="Gene3D" id="1.20.1250.20">
    <property type="entry name" value="MFS general substrate transporter like domains"/>
    <property type="match status" value="2"/>
</dbReference>
<dbReference type="InParanoid" id="A0A1J7JYA7"/>
<keyword evidence="2 6" id="KW-0812">Transmembrane</keyword>
<dbReference type="SUPFAM" id="SSF103473">
    <property type="entry name" value="MFS general substrate transporter"/>
    <property type="match status" value="1"/>
</dbReference>
<sequence length="610" mass="67151">MPNWFAPVDAVRDRKNRGFLGHDSSALTHEEDIDRQQLRFGIDLNQWNLRIWAVAASGFLTGSYNLFATNVVYASIAFVYFPNQRWPGLLINATTLLGSIIGQLLFGFLADLFGRSNLYGIELVIVVISTLGLALSGTGYQSMSFLGLFTFWRFVTGIGLGAEFITSEWSSTSARATMIATVFLIQPVGQALAQVVNVAVLLGRSHTHSLQDMRCGLDTKYEYECRRIVDGVWRIVIGAGAAPALVAIIFRFFLPDSGLYNLEVRRRAKTALSDNVRVFGEPLMPFNQPPDAATGRPSASSSESASQSATPIQFSRRDLHRYFIQDENWLYLLGAASTWFILDVALYGFGLDNRANIADMWATQHGTQIDSNVACWTSSFPDGQSTVPGWADNIPIWQTDPTQPCNTIYDVLLQQAKQYLLTVSIGSILGGICFIMFVNKFPRRQFLTSSFVFLTILFSVTGGVYYGVHHGPYAPATVVMVGICHFAFNFGANSLTFLIPAEIFPTTYRCVCHGVSAAAGKFGSVVAILMVYGINTGYHSATKQGLVFLLFAFVGAIGALFSWAYLPDIQRRVDGVLVNRDLEELGGGILRARIEGQEFTYGSYASQNVM</sequence>
<evidence type="ECO:0000256" key="5">
    <source>
        <dbReference type="SAM" id="MobiDB-lite"/>
    </source>
</evidence>
<dbReference type="InterPro" id="IPR036259">
    <property type="entry name" value="MFS_trans_sf"/>
</dbReference>
<feature type="transmembrane region" description="Helical" evidence="6">
    <location>
        <begin position="329"/>
        <end position="350"/>
    </location>
</feature>
<gene>
    <name evidence="8" type="ORF">CONLIGDRAFT_676637</name>
</gene>
<accession>A0A1J7JYA7</accession>
<protein>
    <submittedName>
        <fullName evidence="8">MFS general substrate transporter</fullName>
    </submittedName>
</protein>
<feature type="domain" description="Major facilitator superfamily (MFS) profile" evidence="7">
    <location>
        <begin position="51"/>
        <end position="570"/>
    </location>
</feature>
<dbReference type="GO" id="GO:0016020">
    <property type="term" value="C:membrane"/>
    <property type="evidence" value="ECO:0007669"/>
    <property type="project" value="UniProtKB-SubCell"/>
</dbReference>
<dbReference type="PROSITE" id="PS50850">
    <property type="entry name" value="MFS"/>
    <property type="match status" value="1"/>
</dbReference>
<dbReference type="PANTHER" id="PTHR24064">
    <property type="entry name" value="SOLUTE CARRIER FAMILY 22 MEMBER"/>
    <property type="match status" value="1"/>
</dbReference>
<feature type="transmembrane region" description="Helical" evidence="6">
    <location>
        <begin position="546"/>
        <end position="566"/>
    </location>
</feature>
<feature type="transmembrane region" description="Helical" evidence="6">
    <location>
        <begin position="177"/>
        <end position="202"/>
    </location>
</feature>
<evidence type="ECO:0000256" key="3">
    <source>
        <dbReference type="ARBA" id="ARBA00022989"/>
    </source>
</evidence>
<feature type="transmembrane region" description="Helical" evidence="6">
    <location>
        <begin position="118"/>
        <end position="137"/>
    </location>
</feature>
<keyword evidence="4 6" id="KW-0472">Membrane</keyword>
<feature type="transmembrane region" description="Helical" evidence="6">
    <location>
        <begin position="232"/>
        <end position="254"/>
    </location>
</feature>
<dbReference type="Proteomes" id="UP000182658">
    <property type="component" value="Unassembled WGS sequence"/>
</dbReference>
<feature type="transmembrane region" description="Helical" evidence="6">
    <location>
        <begin position="511"/>
        <end position="534"/>
    </location>
</feature>
<feature type="region of interest" description="Disordered" evidence="5">
    <location>
        <begin position="286"/>
        <end position="311"/>
    </location>
</feature>
<evidence type="ECO:0000256" key="1">
    <source>
        <dbReference type="ARBA" id="ARBA00004141"/>
    </source>
</evidence>
<dbReference type="Pfam" id="PF00083">
    <property type="entry name" value="Sugar_tr"/>
    <property type="match status" value="2"/>
</dbReference>
<feature type="transmembrane region" description="Helical" evidence="6">
    <location>
        <begin position="474"/>
        <end position="499"/>
    </location>
</feature>
<evidence type="ECO:0000256" key="6">
    <source>
        <dbReference type="SAM" id="Phobius"/>
    </source>
</evidence>
<dbReference type="InterPro" id="IPR020846">
    <property type="entry name" value="MFS_dom"/>
</dbReference>
<keyword evidence="9" id="KW-1185">Reference proteome</keyword>
<feature type="transmembrane region" description="Helical" evidence="6">
    <location>
        <begin position="86"/>
        <end position="106"/>
    </location>
</feature>